<evidence type="ECO:0000313" key="3">
    <source>
        <dbReference type="EMBL" id="KAL3821760.1"/>
    </source>
</evidence>
<dbReference type="SUPFAM" id="SSF46565">
    <property type="entry name" value="Chaperone J-domain"/>
    <property type="match status" value="1"/>
</dbReference>
<dbReference type="InterPro" id="IPR036869">
    <property type="entry name" value="J_dom_sf"/>
</dbReference>
<proteinExistence type="predicted"/>
<dbReference type="Proteomes" id="UP001530377">
    <property type="component" value="Unassembled WGS sequence"/>
</dbReference>
<dbReference type="EMBL" id="JALLPB020000085">
    <property type="protein sequence ID" value="KAL3821760.1"/>
    <property type="molecule type" value="Genomic_DNA"/>
</dbReference>
<accession>A0ABD3SB96</accession>
<dbReference type="InterPro" id="IPR001623">
    <property type="entry name" value="DnaJ_domain"/>
</dbReference>
<gene>
    <name evidence="3" type="ORF">ACHAXA_000259</name>
</gene>
<feature type="compositionally biased region" description="Polar residues" evidence="1">
    <location>
        <begin position="125"/>
        <end position="149"/>
    </location>
</feature>
<dbReference type="PROSITE" id="PS50076">
    <property type="entry name" value="DNAJ_2"/>
    <property type="match status" value="1"/>
</dbReference>
<feature type="domain" description="J" evidence="2">
    <location>
        <begin position="13"/>
        <end position="87"/>
    </location>
</feature>
<dbReference type="CDD" id="cd06257">
    <property type="entry name" value="DnaJ"/>
    <property type="match status" value="1"/>
</dbReference>
<name>A0ABD3SB96_9STRA</name>
<feature type="compositionally biased region" description="Polar residues" evidence="1">
    <location>
        <begin position="265"/>
        <end position="296"/>
    </location>
</feature>
<feature type="region of interest" description="Disordered" evidence="1">
    <location>
        <begin position="251"/>
        <end position="371"/>
    </location>
</feature>
<organism evidence="3 4">
    <name type="scientific">Cyclostephanos tholiformis</name>
    <dbReference type="NCBI Taxonomy" id="382380"/>
    <lineage>
        <taxon>Eukaryota</taxon>
        <taxon>Sar</taxon>
        <taxon>Stramenopiles</taxon>
        <taxon>Ochrophyta</taxon>
        <taxon>Bacillariophyta</taxon>
        <taxon>Coscinodiscophyceae</taxon>
        <taxon>Thalassiosirophycidae</taxon>
        <taxon>Stephanodiscales</taxon>
        <taxon>Stephanodiscaceae</taxon>
        <taxon>Cyclostephanos</taxon>
    </lineage>
</organism>
<dbReference type="Gene3D" id="1.10.287.110">
    <property type="entry name" value="DnaJ domain"/>
    <property type="match status" value="1"/>
</dbReference>
<reference evidence="3 4" key="1">
    <citation type="submission" date="2024-10" db="EMBL/GenBank/DDBJ databases">
        <title>Updated reference genomes for cyclostephanoid diatoms.</title>
        <authorList>
            <person name="Roberts W.R."/>
            <person name="Alverson A.J."/>
        </authorList>
    </citation>
    <scope>NUCLEOTIDE SEQUENCE [LARGE SCALE GENOMIC DNA]</scope>
    <source>
        <strain evidence="3 4">AJA228-03</strain>
    </source>
</reference>
<sequence>MPFFSPKGEPLQNPYEILKVEHGVTDDEISKAFKKLMLQLHPDKQRAGQSVEEADAVARLMHDVMDAKAFLLDGEHMAARRQYDSKLVLAKQQPLPFAPKQAKDPVPSHQTKVPNPSHHTKVPVAQQQHPTATRTPLYSTSKVRSNTVKESNRDGGKHVATKSGVTPGIHPLNKNLNVKRWGKAKRSRATGRAEAKKLDLLKKTNPRAKEKALNDSCGDCSTTDDTFGSDDELKRCHTNLNTTTECNAKKKNISRHNEVSKTRRSVPNPSDSRNIGGKRTSSVDPNGRRNLQQAATKSKPGRSKSCEGHVKSDRVIGNKTVGEDDIYVRREASRRSSDSPELVGYEHKPAPASKSTDHPVHTENGTRVNHTHKQPLKYESLRDAVDGFIEDLNSGSPSISVSQLDSSGMTSFLYTDFKFRLDVPSGISNNIIIQTWYEDNRKAFEISALVAKFNTSLRRTGVGGRLTFRKMNGKYVFSLTKQVQPEQFCKNSFRHGIEYFIEMSIKLHNIINVDDVRPLEKVRLTNSVAV</sequence>
<feature type="region of interest" description="Disordered" evidence="1">
    <location>
        <begin position="98"/>
        <end position="174"/>
    </location>
</feature>
<evidence type="ECO:0000256" key="1">
    <source>
        <dbReference type="SAM" id="MobiDB-lite"/>
    </source>
</evidence>
<feature type="compositionally biased region" description="Basic and acidic residues" evidence="1">
    <location>
        <begin position="326"/>
        <end position="361"/>
    </location>
</feature>
<dbReference type="SMART" id="SM00271">
    <property type="entry name" value="DnaJ"/>
    <property type="match status" value="1"/>
</dbReference>
<keyword evidence="4" id="KW-1185">Reference proteome</keyword>
<dbReference type="AlphaFoldDB" id="A0ABD3SB96"/>
<comment type="caution">
    <text evidence="3">The sequence shown here is derived from an EMBL/GenBank/DDBJ whole genome shotgun (WGS) entry which is preliminary data.</text>
</comment>
<evidence type="ECO:0000259" key="2">
    <source>
        <dbReference type="PROSITE" id="PS50076"/>
    </source>
</evidence>
<feature type="compositionally biased region" description="Basic and acidic residues" evidence="1">
    <location>
        <begin position="304"/>
        <end position="316"/>
    </location>
</feature>
<protein>
    <recommendedName>
        <fullName evidence="2">J domain-containing protein</fullName>
    </recommendedName>
</protein>
<dbReference type="Pfam" id="PF00226">
    <property type="entry name" value="DnaJ"/>
    <property type="match status" value="1"/>
</dbReference>
<evidence type="ECO:0000313" key="4">
    <source>
        <dbReference type="Proteomes" id="UP001530377"/>
    </source>
</evidence>